<proteinExistence type="predicted"/>
<keyword evidence="3" id="KW-1185">Reference proteome</keyword>
<feature type="region of interest" description="Disordered" evidence="1">
    <location>
        <begin position="1"/>
        <end position="37"/>
    </location>
</feature>
<gene>
    <name evidence="2" type="ORF">CKAH01_16131</name>
</gene>
<feature type="compositionally biased region" description="Basic and acidic residues" evidence="1">
    <location>
        <begin position="1"/>
        <end position="13"/>
    </location>
</feature>
<evidence type="ECO:0000313" key="2">
    <source>
        <dbReference type="EMBL" id="KAK2762439.1"/>
    </source>
</evidence>
<evidence type="ECO:0000256" key="1">
    <source>
        <dbReference type="SAM" id="MobiDB-lite"/>
    </source>
</evidence>
<dbReference type="AlphaFoldDB" id="A0AAE0D964"/>
<reference evidence="2" key="1">
    <citation type="submission" date="2023-02" db="EMBL/GenBank/DDBJ databases">
        <title>Colletotrichum kahawae CIFC_Que2 genome sequencing and assembly.</title>
        <authorList>
            <person name="Baroncelli R."/>
        </authorList>
    </citation>
    <scope>NUCLEOTIDE SEQUENCE</scope>
    <source>
        <strain evidence="2">CIFC_Que2</strain>
    </source>
</reference>
<organism evidence="2 3">
    <name type="scientific">Colletotrichum kahawae</name>
    <name type="common">Coffee berry disease fungus</name>
    <dbReference type="NCBI Taxonomy" id="34407"/>
    <lineage>
        <taxon>Eukaryota</taxon>
        <taxon>Fungi</taxon>
        <taxon>Dikarya</taxon>
        <taxon>Ascomycota</taxon>
        <taxon>Pezizomycotina</taxon>
        <taxon>Sordariomycetes</taxon>
        <taxon>Hypocreomycetidae</taxon>
        <taxon>Glomerellales</taxon>
        <taxon>Glomerellaceae</taxon>
        <taxon>Colletotrichum</taxon>
        <taxon>Colletotrichum gloeosporioides species complex</taxon>
    </lineage>
</organism>
<dbReference type="EMBL" id="VYYT01000153">
    <property type="protein sequence ID" value="KAK2762439.1"/>
    <property type="molecule type" value="Genomic_DNA"/>
</dbReference>
<accession>A0AAE0D964</accession>
<evidence type="ECO:0000313" key="3">
    <source>
        <dbReference type="Proteomes" id="UP001281614"/>
    </source>
</evidence>
<comment type="caution">
    <text evidence="2">The sequence shown here is derived from an EMBL/GenBank/DDBJ whole genome shotgun (WGS) entry which is preliminary data.</text>
</comment>
<sequence length="181" mass="19776">MSDPPTTDHRGSEATEEGIDAAQTHEQTRSEAIQHQHRLSWVSPIRPPSSVAQSSTCLPSPIWLALPLRPHGLSHRTRPPMFLSSNRAGRGHSASDRLPHAVRAVMDAATHSLQYFTSINYVAMDPGRPVTATEDEGRGPVDCGTECVDSCGGEKQCATLILAWPPRFALRLHEKRSTQAL</sequence>
<dbReference type="Proteomes" id="UP001281614">
    <property type="component" value="Unassembled WGS sequence"/>
</dbReference>
<protein>
    <submittedName>
        <fullName evidence="2">Uncharacterized protein</fullName>
    </submittedName>
</protein>
<name>A0AAE0D964_COLKA</name>